<dbReference type="EMBL" id="MT143765">
    <property type="protein sequence ID" value="QJB02197.1"/>
    <property type="molecule type" value="Genomic_DNA"/>
</dbReference>
<organism evidence="1">
    <name type="scientific">viral metagenome</name>
    <dbReference type="NCBI Taxonomy" id="1070528"/>
    <lineage>
        <taxon>unclassified sequences</taxon>
        <taxon>metagenomes</taxon>
        <taxon>organismal metagenomes</taxon>
    </lineage>
</organism>
<gene>
    <name evidence="1" type="ORF">MM171B01422_0013</name>
</gene>
<reference evidence="1" key="1">
    <citation type="submission" date="2020-03" db="EMBL/GenBank/DDBJ databases">
        <title>The deep terrestrial virosphere.</title>
        <authorList>
            <person name="Holmfeldt K."/>
            <person name="Nilsson E."/>
            <person name="Simone D."/>
            <person name="Lopez-Fernandez M."/>
            <person name="Wu X."/>
            <person name="de Brujin I."/>
            <person name="Lundin D."/>
            <person name="Andersson A."/>
            <person name="Bertilsson S."/>
            <person name="Dopson M."/>
        </authorList>
    </citation>
    <scope>NUCLEOTIDE SEQUENCE</scope>
    <source>
        <strain evidence="1">MM171B01422</strain>
    </source>
</reference>
<name>A0A6M3M3E1_9ZZZZ</name>
<protein>
    <submittedName>
        <fullName evidence="1">Uncharacterized protein</fullName>
    </submittedName>
</protein>
<accession>A0A6M3M3E1</accession>
<dbReference type="AlphaFoldDB" id="A0A6M3M3E1"/>
<proteinExistence type="predicted"/>
<evidence type="ECO:0000313" key="1">
    <source>
        <dbReference type="EMBL" id="QJB02197.1"/>
    </source>
</evidence>
<sequence length="108" mass="12331">MDKDNLYYLVVPGTNERSMTSIKNEPFIGDKDGAETRRNGWETGKVLISIRQFETKYLNKIWPVFVCSKNCTGESCKIRVTDDELDDDSYCPVHGDNSAEFRLVVSND</sequence>